<dbReference type="InterPro" id="IPR015422">
    <property type="entry name" value="PyrdxlP-dep_Trfase_small"/>
</dbReference>
<evidence type="ECO:0000313" key="6">
    <source>
        <dbReference type="EMBL" id="SVA59386.1"/>
    </source>
</evidence>
<evidence type="ECO:0000256" key="3">
    <source>
        <dbReference type="ARBA" id="ARBA00022898"/>
    </source>
</evidence>
<dbReference type="Pfam" id="PF01053">
    <property type="entry name" value="Cys_Met_Meta_PP"/>
    <property type="match status" value="1"/>
</dbReference>
<dbReference type="InterPro" id="IPR015421">
    <property type="entry name" value="PyrdxlP-dep_Trfase_major"/>
</dbReference>
<dbReference type="InterPro" id="IPR006233">
    <property type="entry name" value="Cys_b_lyase_bac"/>
</dbReference>
<dbReference type="EMBL" id="UINC01013806">
    <property type="protein sequence ID" value="SVA59386.1"/>
    <property type="molecule type" value="Genomic_DNA"/>
</dbReference>
<reference evidence="6" key="1">
    <citation type="submission" date="2018-05" db="EMBL/GenBank/DDBJ databases">
        <authorList>
            <person name="Lanie J.A."/>
            <person name="Ng W.-L."/>
            <person name="Kazmierczak K.M."/>
            <person name="Andrzejewski T.M."/>
            <person name="Davidsen T.M."/>
            <person name="Wayne K.J."/>
            <person name="Tettelin H."/>
            <person name="Glass J.I."/>
            <person name="Rusch D."/>
            <person name="Podicherti R."/>
            <person name="Tsui H.-C.T."/>
            <person name="Winkler M.E."/>
        </authorList>
    </citation>
    <scope>NUCLEOTIDE SEQUENCE</scope>
</reference>
<dbReference type="PANTHER" id="PTHR43500">
    <property type="entry name" value="CYSTATHIONINE BETA-LYASE-RELATED"/>
    <property type="match status" value="1"/>
</dbReference>
<comment type="catalytic activity">
    <reaction evidence="5">
        <text>L,L-cystathionine + H2O = L-homocysteine + pyruvate + NH4(+)</text>
        <dbReference type="Rhea" id="RHEA:13965"/>
        <dbReference type="ChEBI" id="CHEBI:15361"/>
        <dbReference type="ChEBI" id="CHEBI:15377"/>
        <dbReference type="ChEBI" id="CHEBI:28938"/>
        <dbReference type="ChEBI" id="CHEBI:58161"/>
        <dbReference type="ChEBI" id="CHEBI:58199"/>
    </reaction>
</comment>
<dbReference type="GO" id="GO:0030170">
    <property type="term" value="F:pyridoxal phosphate binding"/>
    <property type="evidence" value="ECO:0007669"/>
    <property type="project" value="InterPro"/>
</dbReference>
<organism evidence="6">
    <name type="scientific">marine metagenome</name>
    <dbReference type="NCBI Taxonomy" id="408172"/>
    <lineage>
        <taxon>unclassified sequences</taxon>
        <taxon>metagenomes</taxon>
        <taxon>ecological metagenomes</taxon>
    </lineage>
</organism>
<evidence type="ECO:0008006" key="7">
    <source>
        <dbReference type="Google" id="ProtNLM"/>
    </source>
</evidence>
<keyword evidence="3" id="KW-0663">Pyridoxal phosphate</keyword>
<comment type="similarity">
    <text evidence="2">Belongs to the trans-sulfuration enzymes family.</text>
</comment>
<dbReference type="SUPFAM" id="SSF53383">
    <property type="entry name" value="PLP-dependent transferases"/>
    <property type="match status" value="1"/>
</dbReference>
<dbReference type="GO" id="GO:0019346">
    <property type="term" value="P:transsulfuration"/>
    <property type="evidence" value="ECO:0007669"/>
    <property type="project" value="InterPro"/>
</dbReference>
<dbReference type="Gene3D" id="3.40.640.10">
    <property type="entry name" value="Type I PLP-dependent aspartate aminotransferase-like (Major domain)"/>
    <property type="match status" value="1"/>
</dbReference>
<gene>
    <name evidence="6" type="ORF">METZ01_LOCUS112240</name>
</gene>
<proteinExistence type="inferred from homology"/>
<dbReference type="InterPro" id="IPR015424">
    <property type="entry name" value="PyrdxlP-dep_Trfase"/>
</dbReference>
<evidence type="ECO:0000256" key="5">
    <source>
        <dbReference type="ARBA" id="ARBA00047517"/>
    </source>
</evidence>
<name>A0A381X3N0_9ZZZZ</name>
<dbReference type="InterPro" id="IPR000277">
    <property type="entry name" value="Cys/Met-Metab_PyrdxlP-dep_enz"/>
</dbReference>
<evidence type="ECO:0000256" key="4">
    <source>
        <dbReference type="ARBA" id="ARBA00023239"/>
    </source>
</evidence>
<dbReference type="GO" id="GO:0019450">
    <property type="term" value="P:L-cysteine catabolic process to pyruvate"/>
    <property type="evidence" value="ECO:0007669"/>
    <property type="project" value="TreeGrafter"/>
</dbReference>
<dbReference type="AlphaFoldDB" id="A0A381X3N0"/>
<sequence>MNLKTKLTKIGRDPRKNKGFLNPGIYKGSTIIFDDYKSYFNDVNRKTDASALYGINNNPLIEKLEKSLSYLYKANDTVIAPSGLAAVIIPFFAFLEKNDEIIINDSLYSPTRSYCEKILKKLGIKIKYFHPTKNINKFEKLITKQTKLIFLESPGTATFDIIDIPVITKIAKKHGIVTVCDNTWATPLFCQPFNLGINIIIDAGTKYISGHGDVLLGCISSDKKHATIIRKTIKTLGICPGSEEAYLALRGLPTLFIRMKEIEKNAIQLANYLKKHPKVSKVFHPALPDFYNHHIWKRDFSGSSGLFSFTLDKKYSNRKIEKFCKKLKIFQIGYSWGSFESLITFPSLKERFFKNKIKGNLVRIYCGLEDSKDQINDIEKALKSL</sequence>
<dbReference type="PIRSF" id="PIRSF001434">
    <property type="entry name" value="CGS"/>
    <property type="match status" value="1"/>
</dbReference>
<protein>
    <recommendedName>
        <fullName evidence="7">Cystathionine beta-lyase</fullName>
    </recommendedName>
</protein>
<evidence type="ECO:0000256" key="2">
    <source>
        <dbReference type="ARBA" id="ARBA00009077"/>
    </source>
</evidence>
<evidence type="ECO:0000256" key="1">
    <source>
        <dbReference type="ARBA" id="ARBA00001933"/>
    </source>
</evidence>
<dbReference type="Gene3D" id="3.90.1150.10">
    <property type="entry name" value="Aspartate Aminotransferase, domain 1"/>
    <property type="match status" value="1"/>
</dbReference>
<comment type="cofactor">
    <cofactor evidence="1">
        <name>pyridoxal 5'-phosphate</name>
        <dbReference type="ChEBI" id="CHEBI:597326"/>
    </cofactor>
</comment>
<dbReference type="GO" id="GO:0047804">
    <property type="term" value="F:cysteine-S-conjugate beta-lyase activity"/>
    <property type="evidence" value="ECO:0007669"/>
    <property type="project" value="InterPro"/>
</dbReference>
<keyword evidence="4" id="KW-0456">Lyase</keyword>
<dbReference type="PANTHER" id="PTHR43500:SF1">
    <property type="entry name" value="CYSTATHIONINE BETA-LYASE-RELATED"/>
    <property type="match status" value="1"/>
</dbReference>
<dbReference type="FunFam" id="3.40.640.10:FF:000046">
    <property type="entry name" value="Cystathionine gamma-lyase"/>
    <property type="match status" value="1"/>
</dbReference>
<accession>A0A381X3N0</accession>